<keyword evidence="7" id="KW-0695">RNA-directed DNA polymerase</keyword>
<dbReference type="InterPro" id="IPR001584">
    <property type="entry name" value="Integrase_cat-core"/>
</dbReference>
<dbReference type="InterPro" id="IPR012337">
    <property type="entry name" value="RNaseH-like_sf"/>
</dbReference>
<evidence type="ECO:0000256" key="7">
    <source>
        <dbReference type="ARBA" id="ARBA00022918"/>
    </source>
</evidence>
<name>A0A6A4YBM2_9STRA</name>
<evidence type="ECO:0000256" key="10">
    <source>
        <dbReference type="ARBA" id="ARBA00023268"/>
    </source>
</evidence>
<feature type="domain" description="Integrase catalytic" evidence="12">
    <location>
        <begin position="1"/>
        <end position="142"/>
    </location>
</feature>
<protein>
    <recommendedName>
        <fullName evidence="12">Integrase catalytic domain-containing protein</fullName>
    </recommendedName>
</protein>
<keyword evidence="6" id="KW-0229">DNA integration</keyword>
<evidence type="ECO:0000256" key="6">
    <source>
        <dbReference type="ARBA" id="ARBA00022908"/>
    </source>
</evidence>
<dbReference type="GO" id="GO:0003676">
    <property type="term" value="F:nucleic acid binding"/>
    <property type="evidence" value="ECO:0007669"/>
    <property type="project" value="InterPro"/>
</dbReference>
<dbReference type="GO" id="GO:0003887">
    <property type="term" value="F:DNA-directed DNA polymerase activity"/>
    <property type="evidence" value="ECO:0007669"/>
    <property type="project" value="UniProtKB-KW"/>
</dbReference>
<dbReference type="InterPro" id="IPR057670">
    <property type="entry name" value="SH3_retrovirus"/>
</dbReference>
<dbReference type="InterPro" id="IPR036397">
    <property type="entry name" value="RNaseH_sf"/>
</dbReference>
<evidence type="ECO:0000256" key="9">
    <source>
        <dbReference type="ARBA" id="ARBA00023172"/>
    </source>
</evidence>
<dbReference type="OrthoDB" id="1306064at2759"/>
<organism evidence="13">
    <name type="scientific">Aphanomyces stellatus</name>
    <dbReference type="NCBI Taxonomy" id="120398"/>
    <lineage>
        <taxon>Eukaryota</taxon>
        <taxon>Sar</taxon>
        <taxon>Stramenopiles</taxon>
        <taxon>Oomycota</taxon>
        <taxon>Saprolegniomycetes</taxon>
        <taxon>Saprolegniales</taxon>
        <taxon>Verrucalvaceae</taxon>
        <taxon>Aphanomyces</taxon>
    </lineage>
</organism>
<dbReference type="EMBL" id="VJMH01005742">
    <property type="protein sequence ID" value="KAF0693246.1"/>
    <property type="molecule type" value="Genomic_DNA"/>
</dbReference>
<keyword evidence="10" id="KW-0511">Multifunctional enzyme</keyword>
<evidence type="ECO:0000256" key="8">
    <source>
        <dbReference type="ARBA" id="ARBA00022932"/>
    </source>
</evidence>
<evidence type="ECO:0000313" key="13">
    <source>
        <dbReference type="EMBL" id="KAF0693246.1"/>
    </source>
</evidence>
<dbReference type="Pfam" id="PF07727">
    <property type="entry name" value="RVT_2"/>
    <property type="match status" value="1"/>
</dbReference>
<dbReference type="GO" id="GO:0015074">
    <property type="term" value="P:DNA integration"/>
    <property type="evidence" value="ECO:0007669"/>
    <property type="project" value="UniProtKB-KW"/>
</dbReference>
<sequence>MHYELYVDEGARYKWLFLLASKSESLANLKKFHVSVERQHDYKLKTIMTDNAKEYMSKELNAYCSGIGIQQLYTNPYSPEENCVVEKSNYTVMNKVRCMLQACDMDNRYWGEALSYVVYTENRSPTKALGGKTPFEALFGRKPNIDHLRPFGCTAFAFIDKAKRTKLDPRATKCVFVGPTLDCRSVKFTEDFVPADEKKVQFNDQVTTHQLQEYEDTDDVESTSSTIIIPREQVSQDSVEASTKAPESPISTNQSDQGHVSDPEQDEGAKSSDQDSSDSEVEFENPTGLEALSGGHHQVFSVDVINDTPQSCVDIEASPNKQAWLDATQDEYNSLLNNGTWVLTDLPPGRKALACKWLWRNKFDAVGRFTKYKARLVIKGFLQRYGLDYLEIFAPVLRYNTLRLVLFLTAFLNGSLNDDTENYMAQPPNYVVPGTEGQLYLTLHQFLVGIGFERCVKEVCLYIKREGESMVLLTVYVDDITITGNNNDDIEKACDELKQRLEMTDLGQCCWTSSTWLIATPSLLHLIAHKVVLGTDVLGSLVVAGVLGDRYRALVVTVNDNASLGKPQFFKQLDVPKQLFDQVAECN</sequence>
<keyword evidence="8" id="KW-0548">Nucleotidyltransferase</keyword>
<dbReference type="AlphaFoldDB" id="A0A6A4YBM2"/>
<evidence type="ECO:0000256" key="3">
    <source>
        <dbReference type="ARBA" id="ARBA00022759"/>
    </source>
</evidence>
<evidence type="ECO:0000256" key="5">
    <source>
        <dbReference type="ARBA" id="ARBA00022842"/>
    </source>
</evidence>
<keyword evidence="8" id="KW-0808">Transferase</keyword>
<gene>
    <name evidence="13" type="ORF">As57867_015708</name>
</gene>
<dbReference type="GO" id="GO:0003964">
    <property type="term" value="F:RNA-directed DNA polymerase activity"/>
    <property type="evidence" value="ECO:0007669"/>
    <property type="project" value="UniProtKB-KW"/>
</dbReference>
<keyword evidence="5" id="KW-0460">Magnesium</keyword>
<keyword evidence="8" id="KW-0239">DNA-directed DNA polymerase</keyword>
<dbReference type="Gene3D" id="3.30.420.10">
    <property type="entry name" value="Ribonuclease H-like superfamily/Ribonuclease H"/>
    <property type="match status" value="1"/>
</dbReference>
<keyword evidence="3" id="KW-0255">Endonuclease</keyword>
<dbReference type="GO" id="GO:0046872">
    <property type="term" value="F:metal ion binding"/>
    <property type="evidence" value="ECO:0007669"/>
    <property type="project" value="UniProtKB-KW"/>
</dbReference>
<dbReference type="Pfam" id="PF25597">
    <property type="entry name" value="SH3_retrovirus"/>
    <property type="match status" value="1"/>
</dbReference>
<dbReference type="GO" id="GO:0004519">
    <property type="term" value="F:endonuclease activity"/>
    <property type="evidence" value="ECO:0007669"/>
    <property type="project" value="UniProtKB-KW"/>
</dbReference>
<feature type="compositionally biased region" description="Polar residues" evidence="11">
    <location>
        <begin position="222"/>
        <end position="241"/>
    </location>
</feature>
<feature type="non-terminal residue" evidence="13">
    <location>
        <position position="587"/>
    </location>
</feature>
<evidence type="ECO:0000256" key="2">
    <source>
        <dbReference type="ARBA" id="ARBA00022723"/>
    </source>
</evidence>
<evidence type="ECO:0000256" key="4">
    <source>
        <dbReference type="ARBA" id="ARBA00022801"/>
    </source>
</evidence>
<keyword evidence="9" id="KW-0233">DNA recombination</keyword>
<dbReference type="GO" id="GO:0006310">
    <property type="term" value="P:DNA recombination"/>
    <property type="evidence" value="ECO:0007669"/>
    <property type="project" value="UniProtKB-KW"/>
</dbReference>
<reference evidence="13" key="1">
    <citation type="submission" date="2019-06" db="EMBL/GenBank/DDBJ databases">
        <title>Genomics analysis of Aphanomyces spp. identifies a new class of oomycete effector associated with host adaptation.</title>
        <authorList>
            <person name="Gaulin E."/>
        </authorList>
    </citation>
    <scope>NUCLEOTIDE SEQUENCE</scope>
    <source>
        <strain evidence="13">CBS 578.67</strain>
    </source>
</reference>
<dbReference type="InterPro" id="IPR013103">
    <property type="entry name" value="RVT_2"/>
</dbReference>
<dbReference type="SUPFAM" id="SSF56672">
    <property type="entry name" value="DNA/RNA polymerases"/>
    <property type="match status" value="1"/>
</dbReference>
<dbReference type="PANTHER" id="PTHR42648">
    <property type="entry name" value="TRANSPOSASE, PUTATIVE-RELATED"/>
    <property type="match status" value="1"/>
</dbReference>
<keyword evidence="2" id="KW-0479">Metal-binding</keyword>
<proteinExistence type="predicted"/>
<dbReference type="InterPro" id="IPR043502">
    <property type="entry name" value="DNA/RNA_pol_sf"/>
</dbReference>
<keyword evidence="4" id="KW-0378">Hydrolase</keyword>
<dbReference type="SUPFAM" id="SSF53098">
    <property type="entry name" value="Ribonuclease H-like"/>
    <property type="match status" value="1"/>
</dbReference>
<feature type="compositionally biased region" description="Basic and acidic residues" evidence="11">
    <location>
        <begin position="259"/>
        <end position="273"/>
    </location>
</feature>
<dbReference type="InterPro" id="IPR039537">
    <property type="entry name" value="Retrotran_Ty1/copia-like"/>
</dbReference>
<feature type="region of interest" description="Disordered" evidence="11">
    <location>
        <begin position="209"/>
        <end position="292"/>
    </location>
</feature>
<dbReference type="PANTHER" id="PTHR42648:SF11">
    <property type="entry name" value="TRANSPOSON TY4-P GAG-POL POLYPROTEIN"/>
    <property type="match status" value="1"/>
</dbReference>
<dbReference type="PROSITE" id="PS50994">
    <property type="entry name" value="INTEGRASE"/>
    <property type="match status" value="1"/>
</dbReference>
<dbReference type="GO" id="GO:0016787">
    <property type="term" value="F:hydrolase activity"/>
    <property type="evidence" value="ECO:0007669"/>
    <property type="project" value="UniProtKB-KW"/>
</dbReference>
<evidence type="ECO:0000259" key="12">
    <source>
        <dbReference type="PROSITE" id="PS50994"/>
    </source>
</evidence>
<feature type="compositionally biased region" description="Polar residues" evidence="11">
    <location>
        <begin position="249"/>
        <end position="258"/>
    </location>
</feature>
<evidence type="ECO:0000256" key="1">
    <source>
        <dbReference type="ARBA" id="ARBA00022722"/>
    </source>
</evidence>
<keyword evidence="1" id="KW-0540">Nuclease</keyword>
<evidence type="ECO:0000256" key="11">
    <source>
        <dbReference type="SAM" id="MobiDB-lite"/>
    </source>
</evidence>
<comment type="caution">
    <text evidence="13">The sequence shown here is derived from an EMBL/GenBank/DDBJ whole genome shotgun (WGS) entry which is preliminary data.</text>
</comment>
<accession>A0A6A4YBM2</accession>